<reference evidence="4 5" key="1">
    <citation type="submission" date="2024-10" db="EMBL/GenBank/DDBJ databases">
        <title>Updated reference genomes for cyclostephanoid diatoms.</title>
        <authorList>
            <person name="Roberts W.R."/>
            <person name="Alverson A.J."/>
        </authorList>
    </citation>
    <scope>NUCLEOTIDE SEQUENCE [LARGE SCALE GENOMIC DNA]</scope>
    <source>
        <strain evidence="4 5">AJA276-08</strain>
    </source>
</reference>
<keyword evidence="5" id="KW-1185">Reference proteome</keyword>
<dbReference type="Proteomes" id="UP001530315">
    <property type="component" value="Unassembled WGS sequence"/>
</dbReference>
<dbReference type="SUPFAM" id="SSF50998">
    <property type="entry name" value="Quinoprotein alcohol dehydrogenase-like"/>
    <property type="match status" value="1"/>
</dbReference>
<feature type="domain" description="EF-hand" evidence="3">
    <location>
        <begin position="105"/>
        <end position="140"/>
    </location>
</feature>
<dbReference type="InterPro" id="IPR002048">
    <property type="entry name" value="EF_hand_dom"/>
</dbReference>
<evidence type="ECO:0000256" key="1">
    <source>
        <dbReference type="ARBA" id="ARBA00022574"/>
    </source>
</evidence>
<dbReference type="SUPFAM" id="SSF69322">
    <property type="entry name" value="Tricorn protease domain 2"/>
    <property type="match status" value="1"/>
</dbReference>
<dbReference type="InterPro" id="IPR050630">
    <property type="entry name" value="WD_repeat_EMAP"/>
</dbReference>
<gene>
    <name evidence="4" type="ORF">ACHAW5_009894</name>
</gene>
<keyword evidence="2" id="KW-0677">Repeat</keyword>
<evidence type="ECO:0000256" key="2">
    <source>
        <dbReference type="ARBA" id="ARBA00022737"/>
    </source>
</evidence>
<dbReference type="PANTHER" id="PTHR13720">
    <property type="entry name" value="WD-40 REPEAT PROTEIN"/>
    <property type="match status" value="1"/>
</dbReference>
<dbReference type="Gene3D" id="1.10.238.10">
    <property type="entry name" value="EF-hand"/>
    <property type="match status" value="1"/>
</dbReference>
<protein>
    <recommendedName>
        <fullName evidence="3">EF-hand domain-containing protein</fullName>
    </recommendedName>
</protein>
<name>A0ABD3Q1L6_9STRA</name>
<dbReference type="InterPro" id="IPR011992">
    <property type="entry name" value="EF-hand-dom_pair"/>
</dbReference>
<organism evidence="4 5">
    <name type="scientific">Stephanodiscus triporus</name>
    <dbReference type="NCBI Taxonomy" id="2934178"/>
    <lineage>
        <taxon>Eukaryota</taxon>
        <taxon>Sar</taxon>
        <taxon>Stramenopiles</taxon>
        <taxon>Ochrophyta</taxon>
        <taxon>Bacillariophyta</taxon>
        <taxon>Coscinodiscophyceae</taxon>
        <taxon>Thalassiosirophycidae</taxon>
        <taxon>Stephanodiscales</taxon>
        <taxon>Stephanodiscaceae</taxon>
        <taxon>Stephanodiscus</taxon>
    </lineage>
</organism>
<dbReference type="InterPro" id="IPR036322">
    <property type="entry name" value="WD40_repeat_dom_sf"/>
</dbReference>
<dbReference type="Pfam" id="PF23414">
    <property type="entry name" value="Beta-prop_EML_2"/>
    <property type="match status" value="2"/>
</dbReference>
<keyword evidence="1" id="KW-0853">WD repeat</keyword>
<dbReference type="PROSITE" id="PS50222">
    <property type="entry name" value="EF_HAND_2"/>
    <property type="match status" value="1"/>
</dbReference>
<dbReference type="EMBL" id="JALLAZ020000477">
    <property type="protein sequence ID" value="KAL3794334.1"/>
    <property type="molecule type" value="Genomic_DNA"/>
</dbReference>
<dbReference type="InterPro" id="IPR015943">
    <property type="entry name" value="WD40/YVTN_repeat-like_dom_sf"/>
</dbReference>
<dbReference type="SMART" id="SM00320">
    <property type="entry name" value="WD40"/>
    <property type="match status" value="15"/>
</dbReference>
<dbReference type="PANTHER" id="PTHR13720:SF33">
    <property type="entry name" value="HELP DOMAIN-CONTAINING PROTEIN"/>
    <property type="match status" value="1"/>
</dbReference>
<evidence type="ECO:0000313" key="4">
    <source>
        <dbReference type="EMBL" id="KAL3794334.1"/>
    </source>
</evidence>
<accession>A0ABD3Q1L6</accession>
<dbReference type="InterPro" id="IPR011047">
    <property type="entry name" value="Quinoprotein_ADH-like_sf"/>
</dbReference>
<dbReference type="InterPro" id="IPR055442">
    <property type="entry name" value="Beta-prop_EML-like_2nd"/>
</dbReference>
<dbReference type="Gene3D" id="2.130.10.10">
    <property type="entry name" value="YVTN repeat-like/Quinoprotein amine dehydrogenase"/>
    <property type="match status" value="5"/>
</dbReference>
<dbReference type="SUPFAM" id="SSF47473">
    <property type="entry name" value="EF-hand"/>
    <property type="match status" value="1"/>
</dbReference>
<sequence length="1868" mass="204676">MGQAIGKACIHPGAAPFVNLPKSLVQSLGGSVFEVAEGYGLSKIELRQIIHLSLHEYMRFSDSSLDKCSDALFVLFSTYTEHESKEDLIDSFEFLAAICIVSGMETEEKLSFLFDLFDVCESGKLNVNEATLAFRASVSGTSKISTVSGSIKFDINFIDGVALSAFELSVPENLKYSHAMAVEDHKLSKQDVFTYVSNCAETISFLDYFDDILVGDRLKPCLEKDLAKLTPLRFHVPERAKPSPDQPWKDQLRLLQSDRDDSDTPQPPPSSGLTLDWIYGRNARTPAFYCSCGDVLYAAGSIVVKVSTNEDGAFTQQYFVGHSGHVSSIDVFQMKEGGDVVATADVGRESKICVWSSCNLQLIVAMQCLHQCGISKLNFSPSGELLLTLGNNDLNSIAVYSWRERKVIFTSSLSSTEVFDISFLSTDNSFGVCTRESVVFWRRRETKMPYLRCRGVFDRLSAEVMTNIVAVGDSVITLSLSGRIWAWEGRVCSKLVTLRTGLVTHLHAPRNSSTNIRLCVSTQCGSIHLLDSNLEPHHEFGPNKQLDELDRIIDVVCYHPGYERVIFGQRKGCLYQMSAQYKVAIIAANHPIVRGISVKDKSVVTVGAGTIKIWDAQQHSCLRESCIDATLSCVSCNPRDDQIAVGFSADCPRSSLEKSFVILNGTDMRIIHHGFNSQETLTVCTYSNDGKLLAFGSADSCLYIHQVTDKGVPMLAKIRGHLSPISSIDFGHDTAGSQFYLRSNAVGGEAMFWTTGGKVCTPLSQLKTVWETQTCIYTTSLERVHSSCDEGNSKVTSCCCHLPNHGGQSIIVGDYDGNIRVFAHPNTAGRPLCLSYVGHSGPIECIVVSANGNTVHTISPRDSCMFQWKCTPLSWGKMTSRNNKVTSFGSSSLEINMDNMIMQMDTLDFSTSEGRKDVVRKPRPWTRSIVAPSNFIPSESDLPEINLYLERIHGYSGNSVKNNLHVLDDRGNIVYAVGKHLVRHNLEQNIQSFFTFNGEISCLSIHRQKSIGAIGRAIGQQGTSAIAIVDLIHMKSMTFLGVNKHNGGVQCLNIDESGTYIVCVGNSGGIVVHDWKNGSTVASSQTHGLETHDIKFLKGSLDHLALDALNQAQYYSCICWNGNNILVGSSTGHILPFSGIEPGERIKAHQTAVTNLLTAKDGILSSSNDNIKVFNTLMRCMLSISTHDVGIKHSITSIDIDWVNGVILVGTSGNEIRQLSSDDGSNLKVLVSSHAQSPMGLSVSSNGSFATTGDDGILRIWNAYDHQVSLSYDLNMPSRSCAFSPDLLGRMIAVGLGKPKKENACIVNGKWIVLSIAEDGTIHTIAERRDVKKSITEIKWHSNGDRLAVGSSDQKICVYSITSNTKPAIKVDIALLSMIDLTSPPIHFDFSVDGKYLRANYECHELHFFEAGPGLHVKESSRLKDVHWETETCIFGWSVQGVWGKDEGSKVLSLDCTAQDHCPSIAAGDRCGNLTLYQFPCTSTAAQYITYPSHVGPVGKVRWLPGYLVSIGMVDNAVMVWRQEVGKGFTNSLASGLVERNVMSADDEFVCHSALYDLVDQRVIYPLSGNVEVFDKRRHAATVHVESFQKHDATVVAICSSNSRLFLATADVKTIRVWDPRTFVEVATLSNERQKNISSLSFSSDDVKIVAVSSGGLFVWLAVNGDWSDTKLAFHTLAGREKVHFALFDLGGNIVSGGRRHVNFWSENQSTSTLVLSKGVLSERCISETFVCGVSVNDTLFVTGTKSGSFVIWKEMKSVKEIQAHNDCVTSLRVCLEGFISGCAKGIVILWSANLQKVASYDVATKSTYSPIGSIDVIAHSNRCVTTKILIRTESREIYEISCVTGKISLLCKIGSSQAYPSVEPSCI</sequence>
<evidence type="ECO:0000313" key="5">
    <source>
        <dbReference type="Proteomes" id="UP001530315"/>
    </source>
</evidence>
<evidence type="ECO:0000259" key="3">
    <source>
        <dbReference type="PROSITE" id="PS50222"/>
    </source>
</evidence>
<dbReference type="SUPFAM" id="SSF50978">
    <property type="entry name" value="WD40 repeat-like"/>
    <property type="match status" value="3"/>
</dbReference>
<comment type="caution">
    <text evidence="4">The sequence shown here is derived from an EMBL/GenBank/DDBJ whole genome shotgun (WGS) entry which is preliminary data.</text>
</comment>
<proteinExistence type="predicted"/>
<dbReference type="InterPro" id="IPR001680">
    <property type="entry name" value="WD40_rpt"/>
</dbReference>